<proteinExistence type="predicted"/>
<name>A0A3P7PV02_DIBLA</name>
<accession>A0A3P7PV02</accession>
<sequence length="59" mass="6482">MIAFKNLVVRNRINERYKRQRQAQREAAALSTASGSSDTEHHGDTGGATGKSNTTMEMT</sequence>
<feature type="region of interest" description="Disordered" evidence="1">
    <location>
        <begin position="18"/>
        <end position="59"/>
    </location>
</feature>
<dbReference type="AlphaFoldDB" id="A0A3P7PV02"/>
<feature type="compositionally biased region" description="Polar residues" evidence="1">
    <location>
        <begin position="50"/>
        <end position="59"/>
    </location>
</feature>
<evidence type="ECO:0000256" key="1">
    <source>
        <dbReference type="SAM" id="MobiDB-lite"/>
    </source>
</evidence>
<dbReference type="EMBL" id="UYRU01072121">
    <property type="protein sequence ID" value="VDN21846.1"/>
    <property type="molecule type" value="Genomic_DNA"/>
</dbReference>
<reference evidence="2 3" key="1">
    <citation type="submission" date="2018-11" db="EMBL/GenBank/DDBJ databases">
        <authorList>
            <consortium name="Pathogen Informatics"/>
        </authorList>
    </citation>
    <scope>NUCLEOTIDE SEQUENCE [LARGE SCALE GENOMIC DNA]</scope>
</reference>
<feature type="non-terminal residue" evidence="2">
    <location>
        <position position="59"/>
    </location>
</feature>
<dbReference type="OrthoDB" id="47785at2759"/>
<dbReference type="Proteomes" id="UP000281553">
    <property type="component" value="Unassembled WGS sequence"/>
</dbReference>
<keyword evidence="3" id="KW-1185">Reference proteome</keyword>
<protein>
    <submittedName>
        <fullName evidence="2">Uncharacterized protein</fullName>
    </submittedName>
</protein>
<evidence type="ECO:0000313" key="2">
    <source>
        <dbReference type="EMBL" id="VDN21846.1"/>
    </source>
</evidence>
<evidence type="ECO:0000313" key="3">
    <source>
        <dbReference type="Proteomes" id="UP000281553"/>
    </source>
</evidence>
<gene>
    <name evidence="2" type="ORF">DILT_LOCUS13922</name>
</gene>
<organism evidence="2 3">
    <name type="scientific">Dibothriocephalus latus</name>
    <name type="common">Fish tapeworm</name>
    <name type="synonym">Diphyllobothrium latum</name>
    <dbReference type="NCBI Taxonomy" id="60516"/>
    <lineage>
        <taxon>Eukaryota</taxon>
        <taxon>Metazoa</taxon>
        <taxon>Spiralia</taxon>
        <taxon>Lophotrochozoa</taxon>
        <taxon>Platyhelminthes</taxon>
        <taxon>Cestoda</taxon>
        <taxon>Eucestoda</taxon>
        <taxon>Diphyllobothriidea</taxon>
        <taxon>Diphyllobothriidae</taxon>
        <taxon>Dibothriocephalus</taxon>
    </lineage>
</organism>